<evidence type="ECO:0000256" key="1">
    <source>
        <dbReference type="ARBA" id="ARBA00004193"/>
    </source>
</evidence>
<comment type="similarity">
    <text evidence="2">Belongs to the bacterial solute-binding protein 5 family.</text>
</comment>
<dbReference type="RefSeq" id="WP_072892457.1">
    <property type="nucleotide sequence ID" value="NZ_FQVM01000002.1"/>
</dbReference>
<feature type="domain" description="Solute-binding protein family 5" evidence="5">
    <location>
        <begin position="92"/>
        <end position="433"/>
    </location>
</feature>
<dbReference type="GO" id="GO:0043190">
    <property type="term" value="C:ATP-binding cassette (ABC) transporter complex"/>
    <property type="evidence" value="ECO:0007669"/>
    <property type="project" value="InterPro"/>
</dbReference>
<dbReference type="InterPro" id="IPR023765">
    <property type="entry name" value="SBP_5_CS"/>
</dbReference>
<dbReference type="Gene3D" id="3.40.190.10">
    <property type="entry name" value="Periplasmic binding protein-like II"/>
    <property type="match status" value="1"/>
</dbReference>
<dbReference type="PIRSF" id="PIRSF002741">
    <property type="entry name" value="MppA"/>
    <property type="match status" value="1"/>
</dbReference>
<organism evidence="6 7">
    <name type="scientific">Clostridium fallax</name>
    <dbReference type="NCBI Taxonomy" id="1533"/>
    <lineage>
        <taxon>Bacteria</taxon>
        <taxon>Bacillati</taxon>
        <taxon>Bacillota</taxon>
        <taxon>Clostridia</taxon>
        <taxon>Eubacteriales</taxon>
        <taxon>Clostridiaceae</taxon>
        <taxon>Clostridium</taxon>
    </lineage>
</organism>
<evidence type="ECO:0000256" key="2">
    <source>
        <dbReference type="ARBA" id="ARBA00005695"/>
    </source>
</evidence>
<dbReference type="InterPro" id="IPR030678">
    <property type="entry name" value="Peptide/Ni-bd"/>
</dbReference>
<name>A0A1M4T6M5_9CLOT</name>
<dbReference type="CDD" id="cd00995">
    <property type="entry name" value="PBP2_NikA_DppA_OppA_like"/>
    <property type="match status" value="1"/>
</dbReference>
<keyword evidence="3 4" id="KW-0732">Signal</keyword>
<keyword evidence="7" id="KW-1185">Reference proteome</keyword>
<accession>A0A1M4T6M5</accession>
<dbReference type="Gene3D" id="3.90.76.10">
    <property type="entry name" value="Dipeptide-binding Protein, Domain 1"/>
    <property type="match status" value="1"/>
</dbReference>
<dbReference type="InterPro" id="IPR000914">
    <property type="entry name" value="SBP_5_dom"/>
</dbReference>
<reference evidence="6 7" key="1">
    <citation type="submission" date="2016-11" db="EMBL/GenBank/DDBJ databases">
        <authorList>
            <person name="Jaros S."/>
            <person name="Januszkiewicz K."/>
            <person name="Wedrychowicz H."/>
        </authorList>
    </citation>
    <scope>NUCLEOTIDE SEQUENCE [LARGE SCALE GENOMIC DNA]</scope>
    <source>
        <strain evidence="6 7">DSM 2631</strain>
    </source>
</reference>
<protein>
    <submittedName>
        <fullName evidence="6">Peptide/nickel transport system substrate-binding protein</fullName>
    </submittedName>
</protein>
<dbReference type="PROSITE" id="PS01040">
    <property type="entry name" value="SBP_BACTERIAL_5"/>
    <property type="match status" value="1"/>
</dbReference>
<dbReference type="InterPro" id="IPR039424">
    <property type="entry name" value="SBP_5"/>
</dbReference>
<dbReference type="PROSITE" id="PS51257">
    <property type="entry name" value="PROKAR_LIPOPROTEIN"/>
    <property type="match status" value="1"/>
</dbReference>
<dbReference type="GO" id="GO:1904680">
    <property type="term" value="F:peptide transmembrane transporter activity"/>
    <property type="evidence" value="ECO:0007669"/>
    <property type="project" value="TreeGrafter"/>
</dbReference>
<comment type="subcellular location">
    <subcellularLocation>
        <location evidence="1">Cell membrane</location>
        <topology evidence="1">Lipid-anchor</topology>
    </subcellularLocation>
</comment>
<dbReference type="EMBL" id="FQVM01000002">
    <property type="protein sequence ID" value="SHE39978.1"/>
    <property type="molecule type" value="Genomic_DNA"/>
</dbReference>
<feature type="chain" id="PRO_5039674659" evidence="4">
    <location>
        <begin position="24"/>
        <end position="521"/>
    </location>
</feature>
<gene>
    <name evidence="6" type="ORF">SAMN05443638_10238</name>
</gene>
<dbReference type="Pfam" id="PF00496">
    <property type="entry name" value="SBP_bac_5"/>
    <property type="match status" value="1"/>
</dbReference>
<sequence length="521" mass="59202">MNFKKIKNMLTIGLIVASMTVLVGCGQKDSTNSNNNENNTIVFAIPSDPDTINPAFTNVREATAVSNIMYSPLYTYKKGEITYYLADNIDFNNNKELIITLKKDLKWHDGQPITSDDIVFTINTILDEKQNSSQRETLLIEGQPVAAEKINNLTTKVTLPVPSSSFLYSMSKLTPIPKHIYEGEDSIAKSEKNNEPIGSGPFKFKEWKKGEKIIFEKYNDYFNGSPKANKIAVKIIPNEASQEAALNNGEITFMKGSVELFDKAKNNKNFQTYTYSEDRLNYMVFNQNKDYMKNDKFRKAISYALDRKEMIKSAYGSTDSQEAKSILVPGADFYAEENVEGYDHNIDTAKKLLAESGVNIDKLKIAYNTGRFAHKNYALVAQQQLKDIGIDAEVVPYESKAFFKVLFSDNTDNDILVNGYAWGLEPNPYRGMYQTGRFHNQTNYSNEVVDSLWEKGAEELDTEKRKNIYIKLQQLISQDAPVYTIDYEQNLMIANKNLKGIDDAKPISANMFEDWSKLYIE</sequence>
<dbReference type="SUPFAM" id="SSF53850">
    <property type="entry name" value="Periplasmic binding protein-like II"/>
    <property type="match status" value="1"/>
</dbReference>
<dbReference type="GO" id="GO:0015833">
    <property type="term" value="P:peptide transport"/>
    <property type="evidence" value="ECO:0007669"/>
    <property type="project" value="TreeGrafter"/>
</dbReference>
<proteinExistence type="inferred from homology"/>
<dbReference type="STRING" id="1533.SAMN05443638_10238"/>
<evidence type="ECO:0000256" key="3">
    <source>
        <dbReference type="ARBA" id="ARBA00022729"/>
    </source>
</evidence>
<dbReference type="PANTHER" id="PTHR30290">
    <property type="entry name" value="PERIPLASMIC BINDING COMPONENT OF ABC TRANSPORTER"/>
    <property type="match status" value="1"/>
</dbReference>
<evidence type="ECO:0000259" key="5">
    <source>
        <dbReference type="Pfam" id="PF00496"/>
    </source>
</evidence>
<dbReference type="PANTHER" id="PTHR30290:SF59">
    <property type="entry name" value="OLIGOPEPTIDE ABC TRANSPORTER,SUBSTRATE-BINDING PROTEIN"/>
    <property type="match status" value="1"/>
</dbReference>
<evidence type="ECO:0000256" key="4">
    <source>
        <dbReference type="SAM" id="SignalP"/>
    </source>
</evidence>
<dbReference type="Gene3D" id="3.10.105.10">
    <property type="entry name" value="Dipeptide-binding Protein, Domain 3"/>
    <property type="match status" value="1"/>
</dbReference>
<dbReference type="Proteomes" id="UP000184035">
    <property type="component" value="Unassembled WGS sequence"/>
</dbReference>
<evidence type="ECO:0000313" key="7">
    <source>
        <dbReference type="Proteomes" id="UP000184035"/>
    </source>
</evidence>
<feature type="signal peptide" evidence="4">
    <location>
        <begin position="1"/>
        <end position="23"/>
    </location>
</feature>
<dbReference type="GO" id="GO:0042597">
    <property type="term" value="C:periplasmic space"/>
    <property type="evidence" value="ECO:0007669"/>
    <property type="project" value="UniProtKB-ARBA"/>
</dbReference>
<dbReference type="AlphaFoldDB" id="A0A1M4T6M5"/>
<evidence type="ECO:0000313" key="6">
    <source>
        <dbReference type="EMBL" id="SHE39978.1"/>
    </source>
</evidence>